<dbReference type="InterPro" id="IPR010138">
    <property type="entry name" value="UDP-diacylglucosamine_Hdrlase"/>
</dbReference>
<feature type="binding site" evidence="10">
    <location>
        <position position="196"/>
    </location>
    <ligand>
        <name>Mn(2+)</name>
        <dbReference type="ChEBI" id="CHEBI:29035"/>
        <label>2</label>
    </ligand>
</feature>
<evidence type="ECO:0000256" key="10">
    <source>
        <dbReference type="HAMAP-Rule" id="MF_00575"/>
    </source>
</evidence>
<feature type="binding site" evidence="10">
    <location>
        <position position="196"/>
    </location>
    <ligand>
        <name>substrate</name>
    </ligand>
</feature>
<dbReference type="Gene3D" id="3.60.21.10">
    <property type="match status" value="1"/>
</dbReference>
<dbReference type="SUPFAM" id="SSF56300">
    <property type="entry name" value="Metallo-dependent phosphatases"/>
    <property type="match status" value="1"/>
</dbReference>
<gene>
    <name evidence="10" type="primary">lpxH</name>
    <name evidence="12" type="ORF">EC912_103110</name>
</gene>
<feature type="binding site" evidence="10">
    <location>
        <position position="161"/>
    </location>
    <ligand>
        <name>substrate</name>
    </ligand>
</feature>
<comment type="cofactor">
    <cofactor evidence="10">
        <name>Mn(2+)</name>
        <dbReference type="ChEBI" id="CHEBI:29035"/>
    </cofactor>
    <text evidence="10">Binds 2 Mn(2+) ions per subunit in a binuclear metal center.</text>
</comment>
<dbReference type="PANTHER" id="PTHR34990">
    <property type="entry name" value="UDP-2,3-DIACYLGLUCOSAMINE HYDROLASE-RELATED"/>
    <property type="match status" value="1"/>
</dbReference>
<protein>
    <recommendedName>
        <fullName evidence="10">UDP-2,3-diacylglucosamine hydrolase</fullName>
        <ecNumber evidence="10">3.6.1.54</ecNumber>
    </recommendedName>
    <alternativeName>
        <fullName evidence="10">UDP-2,3-diacylglucosamine diphosphatase</fullName>
    </alternativeName>
</protein>
<keyword evidence="2 10" id="KW-0444">Lipid biosynthesis</keyword>
<evidence type="ECO:0000256" key="1">
    <source>
        <dbReference type="ARBA" id="ARBA00022475"/>
    </source>
</evidence>
<dbReference type="EMBL" id="SMCS01000003">
    <property type="protein sequence ID" value="TCV94625.1"/>
    <property type="molecule type" value="Genomic_DNA"/>
</dbReference>
<feature type="binding site" evidence="10">
    <location>
        <position position="42"/>
    </location>
    <ligand>
        <name>Mn(2+)</name>
        <dbReference type="ChEBI" id="CHEBI:29035"/>
        <label>1</label>
    </ligand>
</feature>
<dbReference type="InterPro" id="IPR043461">
    <property type="entry name" value="LpxH-like"/>
</dbReference>
<evidence type="ECO:0000256" key="2">
    <source>
        <dbReference type="ARBA" id="ARBA00022516"/>
    </source>
</evidence>
<dbReference type="RefSeq" id="WP_132143110.1">
    <property type="nucleotide sequence ID" value="NZ_SMCS01000003.1"/>
</dbReference>
<dbReference type="PANTHER" id="PTHR34990:SF1">
    <property type="entry name" value="UDP-2,3-DIACYLGLUCOSAMINE HYDROLASE"/>
    <property type="match status" value="1"/>
</dbReference>
<dbReference type="NCBIfam" id="NF003743">
    <property type="entry name" value="PRK05340.1"/>
    <property type="match status" value="1"/>
</dbReference>
<evidence type="ECO:0000259" key="11">
    <source>
        <dbReference type="Pfam" id="PF00149"/>
    </source>
</evidence>
<keyword evidence="5 10" id="KW-0479">Metal-binding</keyword>
<dbReference type="UniPathway" id="UPA00359">
    <property type="reaction ID" value="UER00480"/>
</dbReference>
<dbReference type="AlphaFoldDB" id="A0A4R3YP20"/>
<feature type="domain" description="Calcineurin-like phosphoesterase" evidence="11">
    <location>
        <begin position="1"/>
        <end position="200"/>
    </location>
</feature>
<feature type="binding site" evidence="10">
    <location>
        <position position="115"/>
    </location>
    <ligand>
        <name>Mn(2+)</name>
        <dbReference type="ChEBI" id="CHEBI:29035"/>
        <label>2</label>
    </ligand>
</feature>
<dbReference type="GO" id="GO:0009245">
    <property type="term" value="P:lipid A biosynthetic process"/>
    <property type="evidence" value="ECO:0007669"/>
    <property type="project" value="UniProtKB-UniRule"/>
</dbReference>
<feature type="binding site" evidence="10">
    <location>
        <position position="165"/>
    </location>
    <ligand>
        <name>substrate</name>
    </ligand>
</feature>
<dbReference type="GO" id="GO:0019897">
    <property type="term" value="C:extrinsic component of plasma membrane"/>
    <property type="evidence" value="ECO:0007669"/>
    <property type="project" value="UniProtKB-UniRule"/>
</dbReference>
<keyword evidence="4 10" id="KW-0441">Lipid A biosynthesis</keyword>
<dbReference type="HAMAP" id="MF_00575">
    <property type="entry name" value="LpxH"/>
    <property type="match status" value="1"/>
</dbReference>
<dbReference type="GO" id="GO:0005737">
    <property type="term" value="C:cytoplasm"/>
    <property type="evidence" value="ECO:0007669"/>
    <property type="project" value="InterPro"/>
</dbReference>
<comment type="subcellular location">
    <subcellularLocation>
        <location evidence="10">Cell inner membrane</location>
        <topology evidence="10">Peripheral membrane protein</topology>
        <orientation evidence="10">Cytoplasmic side</orientation>
    </subcellularLocation>
</comment>
<keyword evidence="1 10" id="KW-1003">Cell membrane</keyword>
<comment type="catalytic activity">
    <reaction evidence="10">
        <text>UDP-2-N,3-O-bis[(3R)-3-hydroxytetradecanoyl]-alpha-D-glucosamine + H2O = 2-N,3-O-bis[(3R)-3-hydroxytetradecanoyl]-alpha-D-glucosaminyl 1-phosphate + UMP + 2 H(+)</text>
        <dbReference type="Rhea" id="RHEA:25213"/>
        <dbReference type="ChEBI" id="CHEBI:15377"/>
        <dbReference type="ChEBI" id="CHEBI:15378"/>
        <dbReference type="ChEBI" id="CHEBI:57865"/>
        <dbReference type="ChEBI" id="CHEBI:57957"/>
        <dbReference type="ChEBI" id="CHEBI:78847"/>
        <dbReference type="EC" id="3.6.1.54"/>
    </reaction>
</comment>
<evidence type="ECO:0000256" key="7">
    <source>
        <dbReference type="ARBA" id="ARBA00023098"/>
    </source>
</evidence>
<comment type="similarity">
    <text evidence="10">Belongs to the LpxH family.</text>
</comment>
<feature type="binding site" evidence="10">
    <location>
        <position position="80"/>
    </location>
    <ligand>
        <name>Mn(2+)</name>
        <dbReference type="ChEBI" id="CHEBI:29035"/>
        <label>2</label>
    </ligand>
</feature>
<dbReference type="NCBIfam" id="TIGR01854">
    <property type="entry name" value="lipid_A_lpxH"/>
    <property type="match status" value="1"/>
</dbReference>
<sequence length="244" mass="27073">MTTLFISDLHLDDSRPAITTLFEDYLASDEARAADAFYILGDLVEAWVGDDDDAELPGRIAHATRSLRDAGVPVYFMVGNRDFLLGETFAERAGMMLLDDGVVHDLYGTPTLLMHGDLLCTDDIEYQAFRQQVRTPAWGAQILAMPLEARRAFAAKARTESKERTGRIAEAIMDVNQHTVETTMRDKGVHRLIHGHTHRPAIHDFTLDGAPAQRIVLGDWYDQGSVLTVDANGVELRGLRLPTA</sequence>
<keyword evidence="6 10" id="KW-0378">Hydrolase</keyword>
<feature type="binding site" evidence="10">
    <location>
        <position position="10"/>
    </location>
    <ligand>
        <name>Mn(2+)</name>
        <dbReference type="ChEBI" id="CHEBI:29035"/>
        <label>1</label>
    </ligand>
</feature>
<feature type="binding site" evidence="10">
    <location>
        <position position="8"/>
    </location>
    <ligand>
        <name>Mn(2+)</name>
        <dbReference type="ChEBI" id="CHEBI:29035"/>
        <label>1</label>
    </ligand>
</feature>
<accession>A0A4R3YP20</accession>
<evidence type="ECO:0000256" key="3">
    <source>
        <dbReference type="ARBA" id="ARBA00022519"/>
    </source>
</evidence>
<proteinExistence type="inferred from homology"/>
<feature type="binding site" evidence="10">
    <location>
        <begin position="80"/>
        <end position="81"/>
    </location>
    <ligand>
        <name>substrate</name>
    </ligand>
</feature>
<feature type="binding site" evidence="10">
    <location>
        <position position="198"/>
    </location>
    <ligand>
        <name>Mn(2+)</name>
        <dbReference type="ChEBI" id="CHEBI:29035"/>
        <label>1</label>
    </ligand>
</feature>
<dbReference type="Proteomes" id="UP000295645">
    <property type="component" value="Unassembled WGS sequence"/>
</dbReference>
<dbReference type="InterPro" id="IPR004843">
    <property type="entry name" value="Calcineurin-like_PHP"/>
</dbReference>
<feature type="binding site" evidence="10">
    <location>
        <position position="123"/>
    </location>
    <ligand>
        <name>substrate</name>
    </ligand>
</feature>
<organism evidence="12 13">
    <name type="scientific">Luteibacter rhizovicinus</name>
    <dbReference type="NCBI Taxonomy" id="242606"/>
    <lineage>
        <taxon>Bacteria</taxon>
        <taxon>Pseudomonadati</taxon>
        <taxon>Pseudomonadota</taxon>
        <taxon>Gammaproteobacteria</taxon>
        <taxon>Lysobacterales</taxon>
        <taxon>Rhodanobacteraceae</taxon>
        <taxon>Luteibacter</taxon>
    </lineage>
</organism>
<keyword evidence="8 10" id="KW-0472">Membrane</keyword>
<evidence type="ECO:0000313" key="13">
    <source>
        <dbReference type="Proteomes" id="UP000295645"/>
    </source>
</evidence>
<dbReference type="EC" id="3.6.1.54" evidence="10"/>
<dbReference type="CDD" id="cd07398">
    <property type="entry name" value="MPP_YbbF-LpxH"/>
    <property type="match status" value="1"/>
</dbReference>
<evidence type="ECO:0000313" key="12">
    <source>
        <dbReference type="EMBL" id="TCV94625.1"/>
    </source>
</evidence>
<keyword evidence="13" id="KW-1185">Reference proteome</keyword>
<evidence type="ECO:0000256" key="5">
    <source>
        <dbReference type="ARBA" id="ARBA00022723"/>
    </source>
</evidence>
<comment type="function">
    <text evidence="10">Hydrolyzes the pyrophosphate bond of UDP-2,3-diacylglucosamine to yield 2,3-diacylglucosamine 1-phosphate (lipid X) and UMP by catalyzing the attack of water at the alpha-P atom. Involved in the biosynthesis of lipid A, a phosphorylated glycolipid that anchors the lipopolysaccharide to the outer membrane of the cell.</text>
</comment>
<feature type="binding site" evidence="10">
    <location>
        <position position="42"/>
    </location>
    <ligand>
        <name>Mn(2+)</name>
        <dbReference type="ChEBI" id="CHEBI:29035"/>
        <label>2</label>
    </ligand>
</feature>
<dbReference type="GO" id="GO:0030145">
    <property type="term" value="F:manganese ion binding"/>
    <property type="evidence" value="ECO:0007669"/>
    <property type="project" value="UniProtKB-UniRule"/>
</dbReference>
<keyword evidence="9 10" id="KW-0464">Manganese</keyword>
<comment type="caution">
    <text evidence="10">Lacks conserved residue(s) required for the propagation of feature annotation.</text>
</comment>
<evidence type="ECO:0000256" key="9">
    <source>
        <dbReference type="ARBA" id="ARBA00023211"/>
    </source>
</evidence>
<reference evidence="12 13" key="1">
    <citation type="submission" date="2019-03" db="EMBL/GenBank/DDBJ databases">
        <title>Above-ground endophytic microbial communities from plants in different locations in the United States.</title>
        <authorList>
            <person name="Frank C."/>
        </authorList>
    </citation>
    <scope>NUCLEOTIDE SEQUENCE [LARGE SCALE GENOMIC DNA]</scope>
    <source>
        <strain evidence="12 13">LP_13_YM</strain>
    </source>
</reference>
<evidence type="ECO:0000256" key="8">
    <source>
        <dbReference type="ARBA" id="ARBA00023136"/>
    </source>
</evidence>
<comment type="pathway">
    <text evidence="10">Glycolipid biosynthesis; lipid IV(A) biosynthesis; lipid IV(A) from (3R)-3-hydroxytetradecanoyl-[acyl-carrier-protein] and UDP-N-acetyl-alpha-D-glucosamine: step 4/6.</text>
</comment>
<dbReference type="Pfam" id="PF00149">
    <property type="entry name" value="Metallophos"/>
    <property type="match status" value="1"/>
</dbReference>
<keyword evidence="3 10" id="KW-0997">Cell inner membrane</keyword>
<comment type="caution">
    <text evidence="12">The sequence shown here is derived from an EMBL/GenBank/DDBJ whole genome shotgun (WGS) entry which is preliminary data.</text>
</comment>
<evidence type="ECO:0000256" key="4">
    <source>
        <dbReference type="ARBA" id="ARBA00022556"/>
    </source>
</evidence>
<dbReference type="GO" id="GO:0008758">
    <property type="term" value="F:UDP-2,3-diacylglucosamine hydrolase activity"/>
    <property type="evidence" value="ECO:0007669"/>
    <property type="project" value="UniProtKB-UniRule"/>
</dbReference>
<dbReference type="InterPro" id="IPR029052">
    <property type="entry name" value="Metallo-depent_PP-like"/>
</dbReference>
<evidence type="ECO:0000256" key="6">
    <source>
        <dbReference type="ARBA" id="ARBA00022801"/>
    </source>
</evidence>
<dbReference type="OrthoDB" id="9783283at2"/>
<keyword evidence="7 10" id="KW-0443">Lipid metabolism</keyword>
<name>A0A4R3YP20_9GAMM</name>